<evidence type="ECO:0000313" key="3">
    <source>
        <dbReference type="Proteomes" id="UP000440224"/>
    </source>
</evidence>
<dbReference type="Proteomes" id="UP000440224">
    <property type="component" value="Unassembled WGS sequence"/>
</dbReference>
<name>A0A6N7Q4T5_9BACT</name>
<reference evidence="2 3" key="1">
    <citation type="submission" date="2019-10" db="EMBL/GenBank/DDBJ databases">
        <title>A soil myxobacterium in the family Polyangiaceae.</title>
        <authorList>
            <person name="Li Y."/>
            <person name="Wang J."/>
        </authorList>
    </citation>
    <scope>NUCLEOTIDE SEQUENCE [LARGE SCALE GENOMIC DNA]</scope>
    <source>
        <strain evidence="2 3">DSM 14734</strain>
    </source>
</reference>
<feature type="region of interest" description="Disordered" evidence="1">
    <location>
        <begin position="16"/>
        <end position="89"/>
    </location>
</feature>
<sequence>MLASVLALVAVAGCEQKKEDVAPAAPTTAKPTADLPRPPVGIAPAEAPKAAADEDDLATPEEFEEEAEKDITSATLAAEVDKLEKEIGE</sequence>
<gene>
    <name evidence="2" type="ORF">GF068_35960</name>
</gene>
<protein>
    <submittedName>
        <fullName evidence="2">Uncharacterized protein</fullName>
    </submittedName>
</protein>
<dbReference type="RefSeq" id="WP_153824064.1">
    <property type="nucleotide sequence ID" value="NZ_WJIE01000016.1"/>
</dbReference>
<evidence type="ECO:0000313" key="2">
    <source>
        <dbReference type="EMBL" id="MRG97284.1"/>
    </source>
</evidence>
<proteinExistence type="predicted"/>
<evidence type="ECO:0000256" key="1">
    <source>
        <dbReference type="SAM" id="MobiDB-lite"/>
    </source>
</evidence>
<dbReference type="EMBL" id="WJIE01000016">
    <property type="protein sequence ID" value="MRG97284.1"/>
    <property type="molecule type" value="Genomic_DNA"/>
</dbReference>
<keyword evidence="3" id="KW-1185">Reference proteome</keyword>
<feature type="compositionally biased region" description="Acidic residues" evidence="1">
    <location>
        <begin position="53"/>
        <end position="68"/>
    </location>
</feature>
<feature type="compositionally biased region" description="Low complexity" evidence="1">
    <location>
        <begin position="22"/>
        <end position="33"/>
    </location>
</feature>
<feature type="compositionally biased region" description="Basic and acidic residues" evidence="1">
    <location>
        <begin position="79"/>
        <end position="89"/>
    </location>
</feature>
<organism evidence="2 3">
    <name type="scientific">Polyangium spumosum</name>
    <dbReference type="NCBI Taxonomy" id="889282"/>
    <lineage>
        <taxon>Bacteria</taxon>
        <taxon>Pseudomonadati</taxon>
        <taxon>Myxococcota</taxon>
        <taxon>Polyangia</taxon>
        <taxon>Polyangiales</taxon>
        <taxon>Polyangiaceae</taxon>
        <taxon>Polyangium</taxon>
    </lineage>
</organism>
<comment type="caution">
    <text evidence="2">The sequence shown here is derived from an EMBL/GenBank/DDBJ whole genome shotgun (WGS) entry which is preliminary data.</text>
</comment>
<dbReference type="AlphaFoldDB" id="A0A6N7Q4T5"/>
<accession>A0A6N7Q4T5</accession>